<dbReference type="SMART" id="SM00744">
    <property type="entry name" value="RINGv"/>
    <property type="match status" value="1"/>
</dbReference>
<protein>
    <recommendedName>
        <fullName evidence="10">RING-type domain-containing protein</fullName>
    </recommendedName>
</protein>
<comment type="caution">
    <text evidence="11">The sequence shown here is derived from an EMBL/GenBank/DDBJ whole genome shotgun (WGS) entry which is preliminary data.</text>
</comment>
<dbReference type="InterPro" id="IPR013083">
    <property type="entry name" value="Znf_RING/FYVE/PHD"/>
</dbReference>
<name>A0ABR0UGB2_REHGL</name>
<dbReference type="PANTHER" id="PTHR47168">
    <property type="entry name" value="RING ZINC FINGER DOMAIN SUPERFAMILY PROTEIN-RELATED"/>
    <property type="match status" value="1"/>
</dbReference>
<accession>A0ABR0UGB2</accession>
<dbReference type="Gene3D" id="3.30.40.10">
    <property type="entry name" value="Zinc/RING finger domain, C3HC4 (zinc finger)"/>
    <property type="match status" value="1"/>
</dbReference>
<feature type="domain" description="RING-type" evidence="10">
    <location>
        <begin position="456"/>
        <end position="498"/>
    </location>
</feature>
<dbReference type="EMBL" id="JABTTQ020002871">
    <property type="protein sequence ID" value="KAK6121594.1"/>
    <property type="molecule type" value="Genomic_DNA"/>
</dbReference>
<sequence>MGSSSSHLVSSESPSPIKLSGSGGSILNRTKRKLSSLFCGVFTSKSTFQKLEECPEKSSISCTEYLTPFDAPQNSTLEPSSVITSETGDTRTIHQNGDSSERNSCVIEEAFLESDLLNVQTRRDFEPLPHQPAQESVSAAVDARDAMTGSTTFIRSGHDQSTSQAEGPTISQAYSDDLDYNQDAVVGYNGPDLRSLSIVSDSLPQFRFPGDDDDHAHVTTTSSSGFLVSDSDQDLTSGDLIHLDLVSISSNFLSEINNRETRRNSRRLFWDALSRRSFRRHNSDSPSIVFATGVADDVESHDRWLLDFSGDFHYNGGGRDFDSFSARLHRRNERRWLLRPEVNEGGQQTAFCASGLHLDGTCSCESFFTAEESSSLASISRIIVLAEALFEVFKCKLRNYLISLFQVLDEIHHQSLSLSLSNLSLPAPASVVDTFPLKSYKKIKNAESDPDDVQQCYICLADYEEGDKLRVLPCKHEYHVSCIDKWLKEVNRVCPLCRHNVCEGPGECSVSNAETSSQ</sequence>
<feature type="region of interest" description="Disordered" evidence="9">
    <location>
        <begin position="1"/>
        <end position="24"/>
    </location>
</feature>
<proteinExistence type="predicted"/>
<evidence type="ECO:0000256" key="1">
    <source>
        <dbReference type="ARBA" id="ARBA00004167"/>
    </source>
</evidence>
<organism evidence="11 12">
    <name type="scientific">Rehmannia glutinosa</name>
    <name type="common">Chinese foxglove</name>
    <dbReference type="NCBI Taxonomy" id="99300"/>
    <lineage>
        <taxon>Eukaryota</taxon>
        <taxon>Viridiplantae</taxon>
        <taxon>Streptophyta</taxon>
        <taxon>Embryophyta</taxon>
        <taxon>Tracheophyta</taxon>
        <taxon>Spermatophyta</taxon>
        <taxon>Magnoliopsida</taxon>
        <taxon>eudicotyledons</taxon>
        <taxon>Gunneridae</taxon>
        <taxon>Pentapetalae</taxon>
        <taxon>asterids</taxon>
        <taxon>lamiids</taxon>
        <taxon>Lamiales</taxon>
        <taxon>Orobanchaceae</taxon>
        <taxon>Rehmannieae</taxon>
        <taxon>Rehmannia</taxon>
    </lineage>
</organism>
<evidence type="ECO:0000256" key="3">
    <source>
        <dbReference type="ARBA" id="ARBA00022723"/>
    </source>
</evidence>
<evidence type="ECO:0000256" key="5">
    <source>
        <dbReference type="ARBA" id="ARBA00022833"/>
    </source>
</evidence>
<comment type="subcellular location">
    <subcellularLocation>
        <location evidence="1">Membrane</location>
        <topology evidence="1">Single-pass membrane protein</topology>
    </subcellularLocation>
</comment>
<dbReference type="SUPFAM" id="SSF57850">
    <property type="entry name" value="RING/U-box"/>
    <property type="match status" value="1"/>
</dbReference>
<dbReference type="SMART" id="SM00184">
    <property type="entry name" value="RING"/>
    <property type="match status" value="1"/>
</dbReference>
<evidence type="ECO:0000256" key="8">
    <source>
        <dbReference type="PROSITE-ProRule" id="PRU00175"/>
    </source>
</evidence>
<evidence type="ECO:0000256" key="4">
    <source>
        <dbReference type="ARBA" id="ARBA00022771"/>
    </source>
</evidence>
<evidence type="ECO:0000256" key="6">
    <source>
        <dbReference type="ARBA" id="ARBA00022989"/>
    </source>
</evidence>
<dbReference type="PROSITE" id="PS50089">
    <property type="entry name" value="ZF_RING_2"/>
    <property type="match status" value="1"/>
</dbReference>
<evidence type="ECO:0000259" key="10">
    <source>
        <dbReference type="PROSITE" id="PS50089"/>
    </source>
</evidence>
<evidence type="ECO:0000313" key="11">
    <source>
        <dbReference type="EMBL" id="KAK6121594.1"/>
    </source>
</evidence>
<keyword evidence="4 8" id="KW-0863">Zinc-finger</keyword>
<dbReference type="PANTHER" id="PTHR47168:SF1">
    <property type="entry name" value="OS02G0798600 PROTEIN"/>
    <property type="match status" value="1"/>
</dbReference>
<dbReference type="InterPro" id="IPR051653">
    <property type="entry name" value="E3_ligase_sorting_rcpt"/>
</dbReference>
<feature type="compositionally biased region" description="Low complexity" evidence="9">
    <location>
        <begin position="1"/>
        <end position="15"/>
    </location>
</feature>
<keyword evidence="12" id="KW-1185">Reference proteome</keyword>
<keyword evidence="6" id="KW-1133">Transmembrane helix</keyword>
<keyword evidence="3" id="KW-0479">Metal-binding</keyword>
<keyword evidence="5" id="KW-0862">Zinc</keyword>
<dbReference type="InterPro" id="IPR001841">
    <property type="entry name" value="Znf_RING"/>
</dbReference>
<gene>
    <name evidence="11" type="ORF">DH2020_044653</name>
</gene>
<dbReference type="InterPro" id="IPR011016">
    <property type="entry name" value="Znf_RING-CH"/>
</dbReference>
<evidence type="ECO:0000313" key="12">
    <source>
        <dbReference type="Proteomes" id="UP001318860"/>
    </source>
</evidence>
<evidence type="ECO:0000256" key="2">
    <source>
        <dbReference type="ARBA" id="ARBA00022692"/>
    </source>
</evidence>
<keyword evidence="2" id="KW-0812">Transmembrane</keyword>
<evidence type="ECO:0000256" key="7">
    <source>
        <dbReference type="ARBA" id="ARBA00023136"/>
    </source>
</evidence>
<dbReference type="Pfam" id="PF13639">
    <property type="entry name" value="zf-RING_2"/>
    <property type="match status" value="1"/>
</dbReference>
<reference evidence="11 12" key="1">
    <citation type="journal article" date="2021" name="Comput. Struct. Biotechnol. J.">
        <title>De novo genome assembly of the potent medicinal plant Rehmannia glutinosa using nanopore technology.</title>
        <authorList>
            <person name="Ma L."/>
            <person name="Dong C."/>
            <person name="Song C."/>
            <person name="Wang X."/>
            <person name="Zheng X."/>
            <person name="Niu Y."/>
            <person name="Chen S."/>
            <person name="Feng W."/>
        </authorList>
    </citation>
    <scope>NUCLEOTIDE SEQUENCE [LARGE SCALE GENOMIC DNA]</scope>
    <source>
        <strain evidence="11">DH-2019</strain>
    </source>
</reference>
<dbReference type="Proteomes" id="UP001318860">
    <property type="component" value="Unassembled WGS sequence"/>
</dbReference>
<keyword evidence="7" id="KW-0472">Membrane</keyword>
<evidence type="ECO:0000256" key="9">
    <source>
        <dbReference type="SAM" id="MobiDB-lite"/>
    </source>
</evidence>